<dbReference type="GO" id="GO:0008115">
    <property type="term" value="F:sarcosine oxidase activity"/>
    <property type="evidence" value="ECO:0007669"/>
    <property type="project" value="UniProtKB-EC"/>
</dbReference>
<dbReference type="GO" id="GO:0050660">
    <property type="term" value="F:flavin adenine dinucleotide binding"/>
    <property type="evidence" value="ECO:0007669"/>
    <property type="project" value="InterPro"/>
</dbReference>
<dbReference type="Gene3D" id="3.30.9.10">
    <property type="entry name" value="D-Amino Acid Oxidase, subunit A, domain 2"/>
    <property type="match status" value="1"/>
</dbReference>
<dbReference type="EMBL" id="JAVDWN010000002">
    <property type="protein sequence ID" value="MDR7162961.1"/>
    <property type="molecule type" value="Genomic_DNA"/>
</dbReference>
<dbReference type="SUPFAM" id="SSF51905">
    <property type="entry name" value="FAD/NAD(P)-binding domain"/>
    <property type="match status" value="1"/>
</dbReference>
<comment type="cofactor">
    <cofactor evidence="1">
        <name>FAD</name>
        <dbReference type="ChEBI" id="CHEBI:57692"/>
    </cofactor>
</comment>
<dbReference type="Proteomes" id="UP001262032">
    <property type="component" value="Unassembled WGS sequence"/>
</dbReference>
<evidence type="ECO:0000256" key="1">
    <source>
        <dbReference type="ARBA" id="ARBA00001974"/>
    </source>
</evidence>
<dbReference type="GeneID" id="97421199"/>
<keyword evidence="4 6" id="KW-0560">Oxidoreductase</keyword>
<gene>
    <name evidence="6" type="ORF">J2X12_000969</name>
</gene>
<dbReference type="PANTHER" id="PTHR10961">
    <property type="entry name" value="PEROXISOMAL SARCOSINE OXIDASE"/>
    <property type="match status" value="1"/>
</dbReference>
<evidence type="ECO:0000256" key="2">
    <source>
        <dbReference type="ARBA" id="ARBA00022630"/>
    </source>
</evidence>
<keyword evidence="3" id="KW-0274">FAD</keyword>
<dbReference type="AlphaFoldDB" id="A0AAW8N692"/>
<sequence length="362" mass="37275">MTRVAVIGAGIVGLSAAHFLQKAGADVTVYESGTPGSGQSAGESRIFRHAHDDVRLAAFVRHSRALWREWEAEFGVELVSSAGAVAIGDSVEDKLRVLSGLPEVPVKLLAPGQLAAALPILADFQGKAMLDAHGGAIQTRAAFEALAGKLGDALVADHVMAVRPAAGQGVEVRTGTRVDRFDHAVLCAGRGTAALARGAGLDIPVELAAHARVTFRVRDVQPAPLPTFQDGSGVFGETGVYAAPSADNLRYSVGLSETTEVRQDGSLADPAALESLAARAAAYVRTALPGLDPVPAGYVHCWVTRLPWGDDGVGIWSAGSVSAVAGHNLFKQAPALGEALAETALSGVVPAVLRPESQLGKS</sequence>
<proteinExistence type="predicted"/>
<feature type="domain" description="FAD dependent oxidoreductase" evidence="5">
    <location>
        <begin position="3"/>
        <end position="342"/>
    </location>
</feature>
<dbReference type="RefSeq" id="WP_174178822.1">
    <property type="nucleotide sequence ID" value="NZ_CAXURQ020000002.1"/>
</dbReference>
<keyword evidence="2" id="KW-0285">Flavoprotein</keyword>
<protein>
    <submittedName>
        <fullName evidence="6">Sarcosine oxidase</fullName>
        <ecNumber evidence="6">1.5.3.1</ecNumber>
    </submittedName>
</protein>
<accession>A0AAW8N692</accession>
<reference evidence="6" key="1">
    <citation type="submission" date="2023-07" db="EMBL/GenBank/DDBJ databases">
        <title>Sorghum-associated microbial communities from plants grown in Nebraska, USA.</title>
        <authorList>
            <person name="Schachtman D."/>
        </authorList>
    </citation>
    <scope>NUCLEOTIDE SEQUENCE</scope>
    <source>
        <strain evidence="6">BE261</strain>
    </source>
</reference>
<evidence type="ECO:0000259" key="5">
    <source>
        <dbReference type="Pfam" id="PF01266"/>
    </source>
</evidence>
<dbReference type="EC" id="1.5.3.1" evidence="6"/>
<evidence type="ECO:0000313" key="7">
    <source>
        <dbReference type="Proteomes" id="UP001262032"/>
    </source>
</evidence>
<evidence type="ECO:0000256" key="3">
    <source>
        <dbReference type="ARBA" id="ARBA00022827"/>
    </source>
</evidence>
<evidence type="ECO:0000256" key="4">
    <source>
        <dbReference type="ARBA" id="ARBA00023002"/>
    </source>
</evidence>
<dbReference type="Gene3D" id="3.50.50.60">
    <property type="entry name" value="FAD/NAD(P)-binding domain"/>
    <property type="match status" value="1"/>
</dbReference>
<dbReference type="InterPro" id="IPR045170">
    <property type="entry name" value="MTOX"/>
</dbReference>
<dbReference type="Pfam" id="PF01266">
    <property type="entry name" value="DAO"/>
    <property type="match status" value="1"/>
</dbReference>
<comment type="caution">
    <text evidence="6">The sequence shown here is derived from an EMBL/GenBank/DDBJ whole genome shotgun (WGS) entry which is preliminary data.</text>
</comment>
<organism evidence="6 7">
    <name type="scientific">Pseudarthrobacter oxydans</name>
    <name type="common">Arthrobacter oxydans</name>
    <dbReference type="NCBI Taxonomy" id="1671"/>
    <lineage>
        <taxon>Bacteria</taxon>
        <taxon>Bacillati</taxon>
        <taxon>Actinomycetota</taxon>
        <taxon>Actinomycetes</taxon>
        <taxon>Micrococcales</taxon>
        <taxon>Micrococcaceae</taxon>
        <taxon>Pseudarthrobacter</taxon>
    </lineage>
</organism>
<dbReference type="PANTHER" id="PTHR10961:SF46">
    <property type="entry name" value="PEROXISOMAL SARCOSINE OXIDASE"/>
    <property type="match status" value="1"/>
</dbReference>
<dbReference type="InterPro" id="IPR036188">
    <property type="entry name" value="FAD/NAD-bd_sf"/>
</dbReference>
<dbReference type="InterPro" id="IPR006076">
    <property type="entry name" value="FAD-dep_OxRdtase"/>
</dbReference>
<evidence type="ECO:0000313" key="6">
    <source>
        <dbReference type="EMBL" id="MDR7162961.1"/>
    </source>
</evidence>
<name>A0AAW8N692_PSEOX</name>